<name>A0A8B8V161_SACPA</name>
<feature type="region of interest" description="Disordered" evidence="1">
    <location>
        <begin position="1"/>
        <end position="21"/>
    </location>
</feature>
<evidence type="ECO:0000313" key="2">
    <source>
        <dbReference type="RefSeq" id="XP_033769742.1"/>
    </source>
</evidence>
<reference evidence="2" key="2">
    <citation type="submission" date="2020-01" db="EMBL/GenBank/DDBJ databases">
        <title>Population-level Yeast Reference Genomes.</title>
        <authorList>
            <person name="Yue J.-X."/>
        </authorList>
    </citation>
    <scope>NUCLEOTIDE SEQUENCE</scope>
    <source>
        <strain evidence="2">CBS432</strain>
    </source>
</reference>
<dbReference type="RefSeq" id="XP_033769742.1">
    <property type="nucleotide sequence ID" value="XM_033913851.1"/>
</dbReference>
<organism evidence="2">
    <name type="scientific">Saccharomyces paradoxus</name>
    <name type="common">Yeast</name>
    <name type="synonym">Saccharomyces douglasii</name>
    <dbReference type="NCBI Taxonomy" id="27291"/>
    <lineage>
        <taxon>Eukaryota</taxon>
        <taxon>Fungi</taxon>
        <taxon>Dikarya</taxon>
        <taxon>Ascomycota</taxon>
        <taxon>Saccharomycotina</taxon>
        <taxon>Saccharomycetes</taxon>
        <taxon>Saccharomycetales</taxon>
        <taxon>Saccharomycetaceae</taxon>
        <taxon>Saccharomyces</taxon>
    </lineage>
</organism>
<dbReference type="KEGG" id="spao:SPAR_P02450"/>
<accession>A0A8B8V161</accession>
<dbReference type="GeneID" id="54634187"/>
<sequence length="370" mass="42781">MDFTSDTTNSHDTSNSHLSLEDAVGPHQAGEVDANIDEDEKQQLSLLNDEELRGLKLQEEKEALLTRRNTLLQEIQTYQNILMKENAGKKPKNGDILQNDITQDFLDLISISSSNPNLAINDRKRVESINGLTNLQKELVTKYDTLPLLNMNLRLSYLRDHTYPHLQVSVQSRDRMHNDGIEVLVVNYKFCRNTMNPFEIQYKMFYKFEDSTLLKWEILRISTNVRLKAKQLLATRNFQKCLLSLYEFDKIKSRKTGIFQNLINLLKRKTKCYLMNNGDSLVIERVIREGGLTTLKLQINFIIVMPGERGKPRNCFLPMSKISITLWKGGERFNQMDLDEICYGLIKEYGVGTGLKEICNVCLFPDIYAR</sequence>
<reference evidence="2" key="4">
    <citation type="submission" date="2025-08" db="UniProtKB">
        <authorList>
            <consortium name="RefSeq"/>
        </authorList>
    </citation>
    <scope>IDENTIFICATION</scope>
    <source>
        <strain evidence="2">CBS432</strain>
    </source>
</reference>
<dbReference type="CDD" id="cd23838">
    <property type="entry name" value="DRWD-N_ScCTF19"/>
    <property type="match status" value="1"/>
</dbReference>
<proteinExistence type="predicted"/>
<protein>
    <submittedName>
        <fullName evidence="2">Ctf19p</fullName>
    </submittedName>
</protein>
<reference evidence="2" key="1">
    <citation type="journal article" date="2017" name="Nat. Genet.">
        <title>Contrasting evolutionary genome dynamics between domesticated and wild yeasts.</title>
        <authorList>
            <person name="Yue J.X."/>
            <person name="Li J."/>
            <person name="Aigrain L."/>
            <person name="Hallin J."/>
            <person name="Persson K."/>
            <person name="Oliver K."/>
            <person name="Bergstrom A."/>
            <person name="Coupland P."/>
            <person name="Warringer J."/>
            <person name="Lagomarsino M.C."/>
            <person name="Fischer G."/>
            <person name="Durbin R."/>
            <person name="Liti G."/>
        </authorList>
    </citation>
    <scope>NUCLEOTIDE SEQUENCE</scope>
    <source>
        <strain evidence="2">CBS432</strain>
    </source>
</reference>
<feature type="compositionally biased region" description="Low complexity" evidence="1">
    <location>
        <begin position="1"/>
        <end position="18"/>
    </location>
</feature>
<evidence type="ECO:0000256" key="1">
    <source>
        <dbReference type="SAM" id="MobiDB-lite"/>
    </source>
</evidence>
<dbReference type="VEuPathDB" id="FungiDB:SPAR_P02450"/>
<dbReference type="OrthoDB" id="4036276at2759"/>
<dbReference type="CDD" id="cd23839">
    <property type="entry name" value="DRWD-C_ScCTF19"/>
    <property type="match status" value="1"/>
</dbReference>
<gene>
    <name evidence="2" type="primary">CTF19</name>
    <name evidence="2" type="ORF">SPAR_P02450</name>
</gene>
<dbReference type="AlphaFoldDB" id="A0A8B8V161"/>
<reference evidence="2" key="3">
    <citation type="submission" date="2025-07" db="EMBL/GenBank/DDBJ databases">
        <authorList>
            <consortium name="NCBI Genome Project"/>
        </authorList>
    </citation>
    <scope>NUCLEOTIDE SEQUENCE</scope>
    <source>
        <strain evidence="2">CBS432</strain>
    </source>
</reference>